<name>A0ABW3DC83_9BACL</name>
<feature type="transmembrane region" description="Helical" evidence="1">
    <location>
        <begin position="48"/>
        <end position="73"/>
    </location>
</feature>
<evidence type="ECO:0000313" key="2">
    <source>
        <dbReference type="EMBL" id="MFD0870194.1"/>
    </source>
</evidence>
<sequence length="346" mass="38829">MRNRSHIHQLFEALAPKTEQKEKMLQNILVQSRNEKIRHRGFAPVKRLRSAVLAAVLMAGLTTTAFAAAYMGLDEAFLKFLNPVNHEQAQYLSNGAYVVDKQVTNENGTLTIKQVIGDSNLTYILMDFSAPEGTVLDAARYRFLDNDITTRQNFQSVGFKALDDGNRSDNKISLVMSVMTRNSIAGQKVHLRLKDLQAADPLPGIFETIIPGTWETEFKLDFKDYSTLYPVNQNITMYGYEAVLKSISVSPISITLKVDSSYLEEINEAAGELKEIGDNKHLDNFPITINYADGTSETTAIFSGLYLSEHISEQILMIKTFENVINDKEIASIVFFDKEIPIQTGR</sequence>
<gene>
    <name evidence="2" type="ORF">ACFQ03_13615</name>
</gene>
<protein>
    <submittedName>
        <fullName evidence="2">DUF4179 domain-containing protein</fullName>
    </submittedName>
</protein>
<keyword evidence="1" id="KW-0472">Membrane</keyword>
<keyword evidence="3" id="KW-1185">Reference proteome</keyword>
<dbReference type="RefSeq" id="WP_379288745.1">
    <property type="nucleotide sequence ID" value="NZ_JBHTIU010000040.1"/>
</dbReference>
<keyword evidence="1" id="KW-0812">Transmembrane</keyword>
<organism evidence="2 3">
    <name type="scientific">Paenibacillus residui</name>
    <dbReference type="NCBI Taxonomy" id="629724"/>
    <lineage>
        <taxon>Bacteria</taxon>
        <taxon>Bacillati</taxon>
        <taxon>Bacillota</taxon>
        <taxon>Bacilli</taxon>
        <taxon>Bacillales</taxon>
        <taxon>Paenibacillaceae</taxon>
        <taxon>Paenibacillus</taxon>
    </lineage>
</organism>
<dbReference type="Proteomes" id="UP001597120">
    <property type="component" value="Unassembled WGS sequence"/>
</dbReference>
<accession>A0ABW3DC83</accession>
<evidence type="ECO:0000256" key="1">
    <source>
        <dbReference type="SAM" id="Phobius"/>
    </source>
</evidence>
<proteinExistence type="predicted"/>
<comment type="caution">
    <text evidence="2">The sequence shown here is derived from an EMBL/GenBank/DDBJ whole genome shotgun (WGS) entry which is preliminary data.</text>
</comment>
<dbReference type="EMBL" id="JBHTIU010000040">
    <property type="protein sequence ID" value="MFD0870194.1"/>
    <property type="molecule type" value="Genomic_DNA"/>
</dbReference>
<reference evidence="3" key="1">
    <citation type="journal article" date="2019" name="Int. J. Syst. Evol. Microbiol.">
        <title>The Global Catalogue of Microorganisms (GCM) 10K type strain sequencing project: providing services to taxonomists for standard genome sequencing and annotation.</title>
        <authorList>
            <consortium name="The Broad Institute Genomics Platform"/>
            <consortium name="The Broad Institute Genome Sequencing Center for Infectious Disease"/>
            <person name="Wu L."/>
            <person name="Ma J."/>
        </authorList>
    </citation>
    <scope>NUCLEOTIDE SEQUENCE [LARGE SCALE GENOMIC DNA]</scope>
    <source>
        <strain evidence="3">CCUG 57263</strain>
    </source>
</reference>
<keyword evidence="1" id="KW-1133">Transmembrane helix</keyword>
<evidence type="ECO:0000313" key="3">
    <source>
        <dbReference type="Proteomes" id="UP001597120"/>
    </source>
</evidence>